<proteinExistence type="predicted"/>
<reference evidence="1" key="1">
    <citation type="submission" date="2020-08" db="EMBL/GenBank/DDBJ databases">
        <title>Genome public.</title>
        <authorList>
            <person name="Liu C."/>
            <person name="Sun Q."/>
        </authorList>
    </citation>
    <scope>NUCLEOTIDE SEQUENCE</scope>
    <source>
        <strain evidence="1">NSJ-64</strain>
    </source>
</reference>
<comment type="caution">
    <text evidence="1">The sequence shown here is derived from an EMBL/GenBank/DDBJ whole genome shotgun (WGS) entry which is preliminary data.</text>
</comment>
<keyword evidence="2" id="KW-1185">Reference proteome</keyword>
<dbReference type="EMBL" id="JACRTD010000004">
    <property type="protein sequence ID" value="MBC8585455.1"/>
    <property type="molecule type" value="Genomic_DNA"/>
</dbReference>
<protein>
    <submittedName>
        <fullName evidence="1">Uncharacterized protein</fullName>
    </submittedName>
</protein>
<accession>A0A926EN85</accession>
<evidence type="ECO:0000313" key="1">
    <source>
        <dbReference type="EMBL" id="MBC8585455.1"/>
    </source>
</evidence>
<dbReference type="Proteomes" id="UP000623678">
    <property type="component" value="Unassembled WGS sequence"/>
</dbReference>
<dbReference type="AlphaFoldDB" id="A0A926EN85"/>
<gene>
    <name evidence="1" type="ORF">H8705_07660</name>
</gene>
<organism evidence="1 2">
    <name type="scientific">Youxingia wuxianensis</name>
    <dbReference type="NCBI Taxonomy" id="2763678"/>
    <lineage>
        <taxon>Bacteria</taxon>
        <taxon>Bacillati</taxon>
        <taxon>Bacillota</taxon>
        <taxon>Clostridia</taxon>
        <taxon>Eubacteriales</taxon>
        <taxon>Oscillospiraceae</taxon>
        <taxon>Youxingia</taxon>
    </lineage>
</organism>
<evidence type="ECO:0000313" key="2">
    <source>
        <dbReference type="Proteomes" id="UP000623678"/>
    </source>
</evidence>
<name>A0A926EN85_9FIRM</name>
<sequence length="289" mass="32488">MVFAPFRDFLALIVFNRDFDLPQYLFAGLADGRTQGGNGLRGIEIKDIQEIFMLEVFFRFHTAAGQQCVGGADHGGVPKSHSDVEIIILLKERIVNDAEDVAPVVVPVFIHNLRRNTLQLIGKTVFTGNIKTAFQCRRYHIPMLRLIFPKVRAARVLAAACVGYIEYISQLGIIAGGVNEGDAFAAAPHITAHLFVPEVVFRTGRSFRALGENHKLFVVGVLIQPRSGGQKRRPLLVASRDLPRRVVCHLCVELQFAWHNSILLFEFYLHLTIGCFRRMGMHKKILELF</sequence>
<dbReference type="RefSeq" id="WP_262395235.1">
    <property type="nucleotide sequence ID" value="NZ_JACRTD010000004.1"/>
</dbReference>